<proteinExistence type="predicted"/>
<evidence type="ECO:0000313" key="3">
    <source>
        <dbReference type="Proteomes" id="UP000241645"/>
    </source>
</evidence>
<evidence type="ECO:0000256" key="1">
    <source>
        <dbReference type="SAM" id="Coils"/>
    </source>
</evidence>
<organism evidence="2 3">
    <name type="scientific">Brevibacillus porteri</name>
    <dbReference type="NCBI Taxonomy" id="2126350"/>
    <lineage>
        <taxon>Bacteria</taxon>
        <taxon>Bacillati</taxon>
        <taxon>Bacillota</taxon>
        <taxon>Bacilli</taxon>
        <taxon>Bacillales</taxon>
        <taxon>Paenibacillaceae</taxon>
        <taxon>Brevibacillus</taxon>
    </lineage>
</organism>
<gene>
    <name evidence="2" type="ORF">C7R92_23875</name>
</gene>
<dbReference type="EMBL" id="PXZO01000051">
    <property type="protein sequence ID" value="PSK06328.1"/>
    <property type="molecule type" value="Genomic_DNA"/>
</dbReference>
<keyword evidence="3" id="KW-1185">Reference proteome</keyword>
<dbReference type="Proteomes" id="UP000241645">
    <property type="component" value="Unassembled WGS sequence"/>
</dbReference>
<feature type="coiled-coil region" evidence="1">
    <location>
        <begin position="15"/>
        <end position="145"/>
    </location>
</feature>
<dbReference type="GeneID" id="95753136"/>
<accession>A0ABX5FMS6</accession>
<comment type="caution">
    <text evidence="2">The sequence shown here is derived from an EMBL/GenBank/DDBJ whole genome shotgun (WGS) entry which is preliminary data.</text>
</comment>
<dbReference type="RefSeq" id="WP_106835888.1">
    <property type="nucleotide sequence ID" value="NZ_JARMEW010000063.1"/>
</dbReference>
<keyword evidence="1" id="KW-0175">Coiled coil</keyword>
<protein>
    <submittedName>
        <fullName evidence="2">Uncharacterized protein</fullName>
    </submittedName>
</protein>
<name>A0ABX5FMS6_9BACL</name>
<evidence type="ECO:0000313" key="2">
    <source>
        <dbReference type="EMBL" id="PSK06328.1"/>
    </source>
</evidence>
<reference evidence="2 3" key="1">
    <citation type="submission" date="2018-03" db="EMBL/GenBank/DDBJ databases">
        <title>Brevisbacillus phylogenomics.</title>
        <authorList>
            <person name="Dunlap C."/>
        </authorList>
    </citation>
    <scope>NUCLEOTIDE SEQUENCE [LARGE SCALE GENOMIC DNA]</scope>
    <source>
        <strain evidence="2 3">NRRL B-41110</strain>
    </source>
</reference>
<sequence>MFGNKTLQQHVDEFLEKVSEREGKIQSKIEELESQLESLMAKVNEQTSAMVELEIAGDDTGAAKILKSNRQMQLQIEEIKYRIQEYQAQFGKTQQYEKSLDKVKAAAIQAKKARSEKMTSLEKQKKELEQQMEELNKKRDQATLDWQVAYYTNVEMSLINLASYIDGRARTLSHSEKESLLRTWIDGESIEKYFRKSQEKQYTGPNITVNNTESTMSYGSEKI</sequence>